<gene>
    <name evidence="1" type="ORF">L3Q82_011670</name>
</gene>
<evidence type="ECO:0000313" key="2">
    <source>
        <dbReference type="Proteomes" id="UP000831701"/>
    </source>
</evidence>
<sequence length="2803" mass="308924">MLCFTANSESLSAHELLILHTADAQEWATYLQQIVKSSQKFSKSSILLYEVDPADQLHGYNFEYFQSCKCIVLLLTGAFLDMLCDLELYGALQRLLYPPHRVVVLMCGVSEDDIAMGTFEDWPSWRKLHAEDEPAVYVSTILESISDSSRVEAEYESEAAAATELHITPASSTENSTTDETEEVVSEEQKETVQEDEEPVSMGNSTDNEISTPGETGEVRDITCLTVQPNRVLCGKSETIFIIFTLKVDDQSIPEVEFSSENEVAKRVPSTVENEYTIRVTAPDMPAGVVSLTMYTDQSCVSLRPVTYYTSMGEVSRYLENAANPVNFICQAFNLTSSATESLDNMLTDSLKAKMPATGLQLFGIRQIEEDNMAAYQRDEELPTLLHFAAKYGLKKLTTILLQCPGALQAYSVMNKHGDYPNTMAEKSGFSDLRQFMDEFFETADLLKSHLEHTDEVAEVYEMMSTSTSQDIMMKYSGCSEDIYESMLGINPECAEDLYEVMTAVDENPEEAMLRKFFQAKPHANVNQEYDEHLEEEKDYHGDLDQIEEEEDPYNLCPEDIYDTVDENSTYNPVILNRPPAPVPRPEPEPEPEKPMTYISRDKGTSQSTTMEMGYPAARPVVEPPSSAYDPYAGMKTPGQRQLISLQERVKVGEITVDEAVQEFKAWQFDHDRRANSIRYQQENLKRLRDSITRRHKDRQKTGKERDYEISAPLQRNLYWGSSMTLECSVYEPTPRVMAPPPPTVTPVIQRGTWKTGSTSSTSSTESNRLSTHSTFSYSSGTEPDLEDSIENLPPPPRPPRPSDAPLDSPPRIPPRVPERSVYRPMSLLMLQRSVNSTEQHATYTLVYKTLYCNVAAPNGSHSSSVGTKRRRCRIATYPAQLEHFLKGPLRDTQTQHPRYLAACGDRHTLTLSIDCFRDVGPAPGARRLRAAAPLTQLLAGGCEALTGRWWGAAVGAHSSVKCVCSSEHNTGLPSHGGAFSGGVGGFYVVVCIVVEWVPHSQVACGDSSIWARLLSKTNPQSSEGQGQSCGRPAQTRPSKLWQESQEASEGPGVPGLGARCAHHQGSPEEGSVRPSATCKVPSGPRTVSAVRITPLTTMKGSPDLIPAADLDPSRVCKGKGVVTLRATLVHIDDEDCISEEPNVITAPSGWTSQINGDSSKAGLAEGGSNISADLPPVNKIQCQANSPESIKENQSPSSADIQNCITSTPASVYPCTSTVNPTIVLLQHNRDPTPERDKSPDPGRDSVSPVPDMDWKRLRLSLNSPVLSPLNKPIVPVRNTEKSKDWYKTMFKQIHKIPEPIEENPYHRPTYIFPENYDIQMKSKDDGPSPFGYLKDVKAVPRSKSDAEVDSRGHSMPVPTRSSSLKPSAKRNEWEPPDKKVDTRKYRAEPKSIFEYEPGKSSVLKLERTSAPSFSPLETAPDLQHYSSSKSGHSEVEKDGESSSSEPGAPECDRHVYKSVLEGGDIPLQGLRALNKRHGSSSSSKVDYKGGNGYIISPCSSVNSRSVLASNAIGNQCKNMKPLSAAKACIPQILPSKFKPKLLPPSGDSQESRTKAVRHPKAHSCEDLYMGPCDTAFAGAEEKESGQHSDSKSSCGTECADGLRNVSPAIRRSASEFSSLYRSMHHIQRPSSAGCSPNGSVRSLASLFEREKASRGERSEADDIPRDAVSSRVSEFEMIIQRSSSAPSRSSSLPTLHSSHGHSPNHSPAHHYMASAVSAESLLVADATQTDACSPLEAEGKSSGEEAVSPDSGTVEEAASPSEDGHVRAESPSNTETEVEQIFSKKSSELIHQNISGSKSPASLLIASPPQHNHHHHHLLHHLNHQLLLKPSKCKGSCPASYTRFTTILRHERQQATTQQERQPPLEKRTTLPGNLFLMGPAPFRLRKNLQSHQTRRTLLATRVTTGTPRPSTLSPELRPLIPQRLSSLEVLERLSNGEGSTTDHLSNGQGLDANGNLLQPLAAHRRDSSPAHGESQDEVLRRRHGDKEKILEEQRRLKREQEEADTASRRHTGIVPTHHQFITNERFGDLLNITDNTEKRKSGVERTPAMARFDFRAETLKELPFQKGDIVYIIRQVDQNWYEGEHHGRVGIFPQSYVELLPPTEKAQPKKSAPVQVLEYGEAVARFNFTGDTVVEMSFRKGERITLIRRVDENWYEGKISGTNRQGIFPVTYVEVQRRPRVKNGVEYPDPPVSQSPQRSTNASPQLYRNRLTTSPLPLPRSPRRSVSPEVHAVSSEWISLTVGGGSLRHLPTLPCPLACSPCPSPAAVGASTCRRPSLHVSPVPPITPAAPYCISPMASPAASPLPPPYPPRPNSTTPFLTFTPPQGEDFLLSPSPRQSRSVSPCGGPVLDGWLRGEKELTEGEGCRGRTGAAQPRAAGEIALQSFCEFVKNEADHHGRSSRSPVMLFDIQDNNNVNSFAQPQSHSSSPEPSRLSCGIFQALYSYVPQNEDELELQEGDLVSVMEKCDDGWFVENTDAMPLRVVMQGPGPWGFRLVGGKDFDQPLTISRVTPGSKSAQANLCIGDMILAIDGEPTENMTHLEAQNKIKGCIEEMVLSIDRSESKMWSPLSSEEGRTHPYKMNLASEPREVKHIGSTHNRSALPFTGFGSKVVTNQYNNPSGLYSSENIKNFNSAVDEVKTMATANEPSNKAPSDPSQPGTRPHVAADSEVYKMLQENQESDEPPRQSASFKVLQEILETGDSDKPSGFRSVKAPSTKIGSSVGNTEKLPTCDKCGSGIVGMVVKLRDKFRHPECYTCTDCNVNLKQKGHFFVEDQIYCEKHARERATPPEGYDVVTVFPK</sequence>
<accession>A0ACB8W6Z3</accession>
<dbReference type="Proteomes" id="UP000831701">
    <property type="component" value="Chromosome 14"/>
</dbReference>
<comment type="caution">
    <text evidence="1">The sequence shown here is derived from an EMBL/GenBank/DDBJ whole genome shotgun (WGS) entry which is preliminary data.</text>
</comment>
<organism evidence="1 2">
    <name type="scientific">Scortum barcoo</name>
    <name type="common">barcoo grunter</name>
    <dbReference type="NCBI Taxonomy" id="214431"/>
    <lineage>
        <taxon>Eukaryota</taxon>
        <taxon>Metazoa</taxon>
        <taxon>Chordata</taxon>
        <taxon>Craniata</taxon>
        <taxon>Vertebrata</taxon>
        <taxon>Euteleostomi</taxon>
        <taxon>Actinopterygii</taxon>
        <taxon>Neopterygii</taxon>
        <taxon>Teleostei</taxon>
        <taxon>Neoteleostei</taxon>
        <taxon>Acanthomorphata</taxon>
        <taxon>Eupercaria</taxon>
        <taxon>Centrarchiformes</taxon>
        <taxon>Terapontoidei</taxon>
        <taxon>Terapontidae</taxon>
        <taxon>Scortum</taxon>
    </lineage>
</organism>
<dbReference type="EMBL" id="CM041544">
    <property type="protein sequence ID" value="KAI3363007.1"/>
    <property type="molecule type" value="Genomic_DNA"/>
</dbReference>
<protein>
    <submittedName>
        <fullName evidence="1">Uncharacterized protein</fullName>
    </submittedName>
</protein>
<name>A0ACB8W6Z3_9TELE</name>
<keyword evidence="2" id="KW-1185">Reference proteome</keyword>
<reference evidence="1" key="1">
    <citation type="submission" date="2022-04" db="EMBL/GenBank/DDBJ databases">
        <title>Jade perch genome.</title>
        <authorList>
            <person name="Chao B."/>
        </authorList>
    </citation>
    <scope>NUCLEOTIDE SEQUENCE</scope>
    <source>
        <strain evidence="1">CB-2022</strain>
    </source>
</reference>
<proteinExistence type="predicted"/>
<evidence type="ECO:0000313" key="1">
    <source>
        <dbReference type="EMBL" id="KAI3363007.1"/>
    </source>
</evidence>